<dbReference type="PANTHER" id="PTHR40763:SF5">
    <property type="entry name" value="MEMBRANE PROTEIN"/>
    <property type="match status" value="1"/>
</dbReference>
<reference evidence="3 4" key="1">
    <citation type="submission" date="2018-04" db="EMBL/GenBank/DDBJ databases">
        <title>Genomic Encyclopedia of Archaeal and Bacterial Type Strains, Phase II (KMG-II): from individual species to whole genera.</title>
        <authorList>
            <person name="Goeker M."/>
        </authorList>
    </citation>
    <scope>NUCLEOTIDE SEQUENCE [LARGE SCALE GENOMIC DNA]</scope>
    <source>
        <strain evidence="3 4">DSM 26809</strain>
    </source>
</reference>
<dbReference type="Proteomes" id="UP000244168">
    <property type="component" value="Unassembled WGS sequence"/>
</dbReference>
<keyword evidence="1" id="KW-0472">Membrane</keyword>
<gene>
    <name evidence="3" type="ORF">C8P68_102254</name>
</gene>
<name>A0A2T5JCE2_9SPHI</name>
<dbReference type="EMBL" id="QAOQ01000002">
    <property type="protein sequence ID" value="PTQ99430.1"/>
    <property type="molecule type" value="Genomic_DNA"/>
</dbReference>
<evidence type="ECO:0000259" key="2">
    <source>
        <dbReference type="Pfam" id="PF22570"/>
    </source>
</evidence>
<dbReference type="PANTHER" id="PTHR40763">
    <property type="entry name" value="MEMBRANE PROTEIN-RELATED"/>
    <property type="match status" value="1"/>
</dbReference>
<evidence type="ECO:0000313" key="3">
    <source>
        <dbReference type="EMBL" id="PTQ99430.1"/>
    </source>
</evidence>
<dbReference type="OrthoDB" id="129627at2"/>
<evidence type="ECO:0000313" key="4">
    <source>
        <dbReference type="Proteomes" id="UP000244168"/>
    </source>
</evidence>
<keyword evidence="1" id="KW-1133">Transmembrane helix</keyword>
<dbReference type="InterPro" id="IPR054331">
    <property type="entry name" value="LiaF_TM"/>
</dbReference>
<feature type="transmembrane region" description="Helical" evidence="1">
    <location>
        <begin position="12"/>
        <end position="32"/>
    </location>
</feature>
<keyword evidence="4" id="KW-1185">Reference proteome</keyword>
<dbReference type="AlphaFoldDB" id="A0A2T5JCE2"/>
<feature type="transmembrane region" description="Helical" evidence="1">
    <location>
        <begin position="93"/>
        <end position="109"/>
    </location>
</feature>
<dbReference type="Pfam" id="PF22570">
    <property type="entry name" value="LiaF-TM"/>
    <property type="match status" value="1"/>
</dbReference>
<feature type="transmembrane region" description="Helical" evidence="1">
    <location>
        <begin position="38"/>
        <end position="57"/>
    </location>
</feature>
<feature type="transmembrane region" description="Helical" evidence="1">
    <location>
        <begin position="64"/>
        <end position="81"/>
    </location>
</feature>
<dbReference type="RefSeq" id="WP_107827359.1">
    <property type="nucleotide sequence ID" value="NZ_CP160205.1"/>
</dbReference>
<feature type="domain" description="LiaF transmembrane" evidence="2">
    <location>
        <begin position="18"/>
        <end position="114"/>
    </location>
</feature>
<accession>A0A2T5JCE2</accession>
<organism evidence="3 4">
    <name type="scientific">Mucilaginibacter yixingensis</name>
    <dbReference type="NCBI Taxonomy" id="1295612"/>
    <lineage>
        <taxon>Bacteria</taxon>
        <taxon>Pseudomonadati</taxon>
        <taxon>Bacteroidota</taxon>
        <taxon>Sphingobacteriia</taxon>
        <taxon>Sphingobacteriales</taxon>
        <taxon>Sphingobacteriaceae</taxon>
        <taxon>Mucilaginibacter</taxon>
    </lineage>
</organism>
<sequence length="280" mass="31340">MNIQENYNNNRLRNGKVFAGLIILVLGCLLLLKNLLDFFIPDWLISGHMFLLVLGLYFGVRHNFRSPVWVILTIIGGFGVLDDIVPHIHLDRAIFPMIIIAIGLWILVGRKRRWNNYENPFHDRFTKHEFTNPYQGSFNTGEPNATAEGAQQQQQQAGQAWSAGNFRTSDDYLDAVSVFGGTKKTILSKDFKGGEIVNIFGGTELDFTMADINGTVVIEVVQLFGGIKMIIPPHWQVVSDVAAVFSSVDDKRRTNVPLSTDKILVIKGTSIFAGIDIRSF</sequence>
<protein>
    <submittedName>
        <fullName evidence="3">Cell wall-active antibiotic response 4TMS protein YvqF</fullName>
    </submittedName>
</protein>
<comment type="caution">
    <text evidence="3">The sequence shown here is derived from an EMBL/GenBank/DDBJ whole genome shotgun (WGS) entry which is preliminary data.</text>
</comment>
<evidence type="ECO:0000256" key="1">
    <source>
        <dbReference type="SAM" id="Phobius"/>
    </source>
</evidence>
<proteinExistence type="predicted"/>
<keyword evidence="1" id="KW-0812">Transmembrane</keyword>